<dbReference type="InParanoid" id="A0A0C2WPE5"/>
<sequence>NGHHDRTAGAEICSRFVCLGHAGEVKRYKGSAQRWHKASSSASPTDPIARRRVHFVPVLTVYNHRAILQIRSSSLYHLPSRVQQRQLKICDRRHLTEATFEEA</sequence>
<evidence type="ECO:0000313" key="2">
    <source>
        <dbReference type="Proteomes" id="UP000054549"/>
    </source>
</evidence>
<reference evidence="1 2" key="1">
    <citation type="submission" date="2014-04" db="EMBL/GenBank/DDBJ databases">
        <title>Evolutionary Origins and Diversification of the Mycorrhizal Mutualists.</title>
        <authorList>
            <consortium name="DOE Joint Genome Institute"/>
            <consortium name="Mycorrhizal Genomics Consortium"/>
            <person name="Kohler A."/>
            <person name="Kuo A."/>
            <person name="Nagy L.G."/>
            <person name="Floudas D."/>
            <person name="Copeland A."/>
            <person name="Barry K.W."/>
            <person name="Cichocki N."/>
            <person name="Veneault-Fourrey C."/>
            <person name="LaButti K."/>
            <person name="Lindquist E.A."/>
            <person name="Lipzen A."/>
            <person name="Lundell T."/>
            <person name="Morin E."/>
            <person name="Murat C."/>
            <person name="Riley R."/>
            <person name="Ohm R."/>
            <person name="Sun H."/>
            <person name="Tunlid A."/>
            <person name="Henrissat B."/>
            <person name="Grigoriev I.V."/>
            <person name="Hibbett D.S."/>
            <person name="Martin F."/>
        </authorList>
    </citation>
    <scope>NUCLEOTIDE SEQUENCE [LARGE SCALE GENOMIC DNA]</scope>
    <source>
        <strain evidence="1 2">Koide BX008</strain>
    </source>
</reference>
<dbReference type="HOGENOM" id="CLU_2270038_0_0_1"/>
<keyword evidence="2" id="KW-1185">Reference proteome</keyword>
<evidence type="ECO:0000313" key="1">
    <source>
        <dbReference type="EMBL" id="KIL58118.1"/>
    </source>
</evidence>
<organism evidence="1 2">
    <name type="scientific">Amanita muscaria (strain Koide BX008)</name>
    <dbReference type="NCBI Taxonomy" id="946122"/>
    <lineage>
        <taxon>Eukaryota</taxon>
        <taxon>Fungi</taxon>
        <taxon>Dikarya</taxon>
        <taxon>Basidiomycota</taxon>
        <taxon>Agaricomycotina</taxon>
        <taxon>Agaricomycetes</taxon>
        <taxon>Agaricomycetidae</taxon>
        <taxon>Agaricales</taxon>
        <taxon>Pluteineae</taxon>
        <taxon>Amanitaceae</taxon>
        <taxon>Amanita</taxon>
    </lineage>
</organism>
<protein>
    <submittedName>
        <fullName evidence="1">Uncharacterized protein</fullName>
    </submittedName>
</protein>
<dbReference type="Proteomes" id="UP000054549">
    <property type="component" value="Unassembled WGS sequence"/>
</dbReference>
<gene>
    <name evidence="1" type="ORF">M378DRAFT_132811</name>
</gene>
<accession>A0A0C2WPE5</accession>
<name>A0A0C2WPE5_AMAMK</name>
<dbReference type="EMBL" id="KN818347">
    <property type="protein sequence ID" value="KIL58118.1"/>
    <property type="molecule type" value="Genomic_DNA"/>
</dbReference>
<feature type="non-terminal residue" evidence="1">
    <location>
        <position position="1"/>
    </location>
</feature>
<dbReference type="AlphaFoldDB" id="A0A0C2WPE5"/>
<proteinExistence type="predicted"/>